<dbReference type="InterPro" id="IPR017871">
    <property type="entry name" value="ABC_transporter-like_CS"/>
</dbReference>
<dbReference type="GO" id="GO:0005886">
    <property type="term" value="C:plasma membrane"/>
    <property type="evidence" value="ECO:0007669"/>
    <property type="project" value="UniProtKB-SubCell"/>
</dbReference>
<evidence type="ECO:0000256" key="6">
    <source>
        <dbReference type="PROSITE-ProRule" id="PRU00703"/>
    </source>
</evidence>
<comment type="similarity">
    <text evidence="1 7">Belongs to the ABC transporter superfamily.</text>
</comment>
<dbReference type="GO" id="GO:0015418">
    <property type="term" value="F:ABC-type quaternary ammonium compound transporting activity"/>
    <property type="evidence" value="ECO:0007669"/>
    <property type="project" value="UniProtKB-EC"/>
</dbReference>
<dbReference type="Pfam" id="PF00571">
    <property type="entry name" value="CBS"/>
    <property type="match status" value="1"/>
</dbReference>
<dbReference type="GO" id="GO:0016887">
    <property type="term" value="F:ATP hydrolysis activity"/>
    <property type="evidence" value="ECO:0007669"/>
    <property type="project" value="UniProtKB-UniRule"/>
</dbReference>
<dbReference type="GO" id="GO:0031460">
    <property type="term" value="P:glycine betaine transport"/>
    <property type="evidence" value="ECO:0007669"/>
    <property type="project" value="InterPro"/>
</dbReference>
<keyword evidence="7" id="KW-1003">Cell membrane</keyword>
<keyword evidence="2 7" id="KW-0813">Transport</keyword>
<dbReference type="InterPro" id="IPR000644">
    <property type="entry name" value="CBS_dom"/>
</dbReference>
<dbReference type="RefSeq" id="WP_188985607.1">
    <property type="nucleotide sequence ID" value="NZ_BMPO01000010.1"/>
</dbReference>
<dbReference type="PROSITE" id="PS51371">
    <property type="entry name" value="CBS"/>
    <property type="match status" value="1"/>
</dbReference>
<comment type="caution">
    <text evidence="10">The sequence shown here is derived from an EMBL/GenBank/DDBJ whole genome shotgun (WGS) entry which is preliminary data.</text>
</comment>
<evidence type="ECO:0000256" key="7">
    <source>
        <dbReference type="RuleBase" id="RU369116"/>
    </source>
</evidence>
<dbReference type="Pfam" id="PF00005">
    <property type="entry name" value="ABC_tran"/>
    <property type="match status" value="1"/>
</dbReference>
<keyword evidence="3" id="KW-0677">Repeat</keyword>
<organism evidence="10 11">
    <name type="scientific">Pseudomonas matsuisoli</name>
    <dbReference type="NCBI Taxonomy" id="1515666"/>
    <lineage>
        <taxon>Bacteria</taxon>
        <taxon>Pseudomonadati</taxon>
        <taxon>Pseudomonadota</taxon>
        <taxon>Gammaproteobacteria</taxon>
        <taxon>Pseudomonadales</taxon>
        <taxon>Pseudomonadaceae</taxon>
        <taxon>Pseudomonas</taxon>
    </lineage>
</organism>
<dbReference type="SUPFAM" id="SSF54631">
    <property type="entry name" value="CBS-domain pair"/>
    <property type="match status" value="1"/>
</dbReference>
<name>A0A917Q2D6_9PSED</name>
<dbReference type="InterPro" id="IPR046342">
    <property type="entry name" value="CBS_dom_sf"/>
</dbReference>
<evidence type="ECO:0000256" key="3">
    <source>
        <dbReference type="ARBA" id="ARBA00022737"/>
    </source>
</evidence>
<proteinExistence type="inferred from homology"/>
<dbReference type="PANTHER" id="PTHR43117:SF4">
    <property type="entry name" value="OSMOPROTECTANT IMPORT ATP-BINDING PROTEIN OSMV"/>
    <property type="match status" value="1"/>
</dbReference>
<comment type="subcellular location">
    <subcellularLocation>
        <location evidence="7">Cell inner membrane</location>
        <topology evidence="7">Peripheral membrane protein</topology>
    </subcellularLocation>
</comment>
<accession>A0A917Q2D6</accession>
<gene>
    <name evidence="10" type="primary">opuCA</name>
    <name evidence="10" type="ORF">GCM10009304_38160</name>
</gene>
<keyword evidence="7" id="KW-0472">Membrane</keyword>
<dbReference type="PANTHER" id="PTHR43117">
    <property type="entry name" value="OSMOPROTECTANT IMPORT ATP-BINDING PROTEIN OSMV"/>
    <property type="match status" value="1"/>
</dbReference>
<dbReference type="SMART" id="SM00116">
    <property type="entry name" value="CBS"/>
    <property type="match status" value="2"/>
</dbReference>
<dbReference type="SUPFAM" id="SSF52540">
    <property type="entry name" value="P-loop containing nucleoside triphosphate hydrolases"/>
    <property type="match status" value="1"/>
</dbReference>
<keyword evidence="6" id="KW-0129">CBS domain</keyword>
<keyword evidence="5 7" id="KW-0067">ATP-binding</keyword>
<dbReference type="EC" id="7.6.2.9" evidence="7"/>
<reference evidence="10" key="1">
    <citation type="journal article" date="2014" name="Int. J. Syst. Evol. Microbiol.">
        <title>Complete genome sequence of Corynebacterium casei LMG S-19264T (=DSM 44701T), isolated from a smear-ripened cheese.</title>
        <authorList>
            <consortium name="US DOE Joint Genome Institute (JGI-PGF)"/>
            <person name="Walter F."/>
            <person name="Albersmeier A."/>
            <person name="Kalinowski J."/>
            <person name="Ruckert C."/>
        </authorList>
    </citation>
    <scope>NUCLEOTIDE SEQUENCE</scope>
    <source>
        <strain evidence="10">JCM 30078</strain>
    </source>
</reference>
<dbReference type="PROSITE" id="PS50893">
    <property type="entry name" value="ABC_TRANSPORTER_2"/>
    <property type="match status" value="1"/>
</dbReference>
<feature type="domain" description="CBS" evidence="9">
    <location>
        <begin position="257"/>
        <end position="317"/>
    </location>
</feature>
<dbReference type="InterPro" id="IPR003439">
    <property type="entry name" value="ABC_transporter-like_ATP-bd"/>
</dbReference>
<protein>
    <recommendedName>
        <fullName evidence="7">Quaternary amine transport ATP-binding protein</fullName>
        <ecNumber evidence="7">7.6.2.9</ecNumber>
    </recommendedName>
</protein>
<evidence type="ECO:0000256" key="2">
    <source>
        <dbReference type="ARBA" id="ARBA00022448"/>
    </source>
</evidence>
<dbReference type="SMART" id="SM00382">
    <property type="entry name" value="AAA"/>
    <property type="match status" value="1"/>
</dbReference>
<dbReference type="InterPro" id="IPR027417">
    <property type="entry name" value="P-loop_NTPase"/>
</dbReference>
<dbReference type="Gene3D" id="3.40.50.300">
    <property type="entry name" value="P-loop containing nucleotide triphosphate hydrolases"/>
    <property type="match status" value="1"/>
</dbReference>
<dbReference type="AlphaFoldDB" id="A0A917Q2D6"/>
<dbReference type="NCBIfam" id="TIGR01186">
    <property type="entry name" value="proV"/>
    <property type="match status" value="1"/>
</dbReference>
<evidence type="ECO:0000256" key="1">
    <source>
        <dbReference type="ARBA" id="ARBA00005417"/>
    </source>
</evidence>
<keyword evidence="4 7" id="KW-0547">Nucleotide-binding</keyword>
<dbReference type="InterPro" id="IPR003593">
    <property type="entry name" value="AAA+_ATPase"/>
</dbReference>
<dbReference type="GO" id="GO:0006865">
    <property type="term" value="P:amino acid transport"/>
    <property type="evidence" value="ECO:0007669"/>
    <property type="project" value="UniProtKB-UniRule"/>
</dbReference>
<dbReference type="GO" id="GO:0005524">
    <property type="term" value="F:ATP binding"/>
    <property type="evidence" value="ECO:0007669"/>
    <property type="project" value="UniProtKB-UniRule"/>
</dbReference>
<evidence type="ECO:0000259" key="8">
    <source>
        <dbReference type="PROSITE" id="PS50893"/>
    </source>
</evidence>
<evidence type="ECO:0000256" key="4">
    <source>
        <dbReference type="ARBA" id="ARBA00022741"/>
    </source>
</evidence>
<keyword evidence="7" id="KW-0997">Cell inner membrane</keyword>
<evidence type="ECO:0000313" key="10">
    <source>
        <dbReference type="EMBL" id="GGK08457.1"/>
    </source>
</evidence>
<comment type="subunit">
    <text evidence="7">The complex is probably composed of two ATP-binding proteins, two transmembrane proteins and a solute-binding protein.</text>
</comment>
<evidence type="ECO:0000313" key="11">
    <source>
        <dbReference type="Proteomes" id="UP000635983"/>
    </source>
</evidence>
<dbReference type="Gene3D" id="3.10.580.10">
    <property type="entry name" value="CBS-domain"/>
    <property type="match status" value="1"/>
</dbReference>
<evidence type="ECO:0000259" key="9">
    <source>
        <dbReference type="PROSITE" id="PS51371"/>
    </source>
</evidence>
<dbReference type="FunFam" id="3.40.50.300:FF:000201">
    <property type="entry name" value="Glycine betaine/L-proline ABC transporter ATP-binding protein"/>
    <property type="match status" value="1"/>
</dbReference>
<evidence type="ECO:0000256" key="5">
    <source>
        <dbReference type="ARBA" id="ARBA00022840"/>
    </source>
</evidence>
<sequence length="384" mass="42844">MIQLDKLTKKFQQKGKDITAVDSVSLTVDEGQICVFLGPSGCGKSTTLKMINRLIEPTSGRVFINGEDTTGIDEVTLRRNIGYVIQQIGLFPNMTIEENITVVPKLLGWDKKRCHERAVELMSMVQLEPKQYLSRYPRELSGGQQQRIGVIRALAAEAPVLLMDEPFGAVDPVNRDAIQNEFFQMQRALNKTVIMVSHDIDEAIKLGDKIAIFKDGKLLQFDHPDTLLAHPADDFVSGFVGQDSTLKRLLLIRAEDAADNAPSIKEDTLIGDALELMEEHDRRYMVVTDAGNKGLGYIRRRDLRGQTGPVKPYLKPFATTAAHDEHLRILLSRMYEFNSSWLPVLSAENDFLGEVTQESIADYLSSGRSRGKTTIVSPAEQVAE</sequence>
<dbReference type="EMBL" id="BMPO01000010">
    <property type="protein sequence ID" value="GGK08457.1"/>
    <property type="molecule type" value="Genomic_DNA"/>
</dbReference>
<comment type="catalytic activity">
    <reaction evidence="7">
        <text>a quaternary ammonium(out) + ATP + H2O = a quaternary ammonium(in) + ADP + phosphate + H(+)</text>
        <dbReference type="Rhea" id="RHEA:11036"/>
        <dbReference type="ChEBI" id="CHEBI:15377"/>
        <dbReference type="ChEBI" id="CHEBI:15378"/>
        <dbReference type="ChEBI" id="CHEBI:30616"/>
        <dbReference type="ChEBI" id="CHEBI:35267"/>
        <dbReference type="ChEBI" id="CHEBI:43474"/>
        <dbReference type="ChEBI" id="CHEBI:456216"/>
    </reaction>
</comment>
<reference evidence="10" key="2">
    <citation type="submission" date="2020-09" db="EMBL/GenBank/DDBJ databases">
        <authorList>
            <person name="Sun Q."/>
            <person name="Ohkuma M."/>
        </authorList>
    </citation>
    <scope>NUCLEOTIDE SEQUENCE</scope>
    <source>
        <strain evidence="10">JCM 30078</strain>
    </source>
</reference>
<keyword evidence="11" id="KW-1185">Reference proteome</keyword>
<feature type="domain" description="ABC transporter" evidence="8">
    <location>
        <begin position="2"/>
        <end position="240"/>
    </location>
</feature>
<dbReference type="Proteomes" id="UP000635983">
    <property type="component" value="Unassembled WGS sequence"/>
</dbReference>
<dbReference type="PROSITE" id="PS00211">
    <property type="entry name" value="ABC_TRANSPORTER_1"/>
    <property type="match status" value="1"/>
</dbReference>
<dbReference type="GO" id="GO:0006970">
    <property type="term" value="P:response to osmotic stress"/>
    <property type="evidence" value="ECO:0007669"/>
    <property type="project" value="UniProtKB-ARBA"/>
</dbReference>
<dbReference type="InterPro" id="IPR005892">
    <property type="entry name" value="Gly-betaine_transp_ATP-bd"/>
</dbReference>